<dbReference type="RefSeq" id="WP_328274530.1">
    <property type="nucleotide sequence ID" value="NZ_JARTLD010000002.1"/>
</dbReference>
<dbReference type="Proteomes" id="UP001343257">
    <property type="component" value="Unassembled WGS sequence"/>
</dbReference>
<evidence type="ECO:0000256" key="3">
    <source>
        <dbReference type="SAM" id="MobiDB-lite"/>
    </source>
</evidence>
<comment type="caution">
    <text evidence="5">The sequence shown here is derived from an EMBL/GenBank/DDBJ whole genome shotgun (WGS) entry which is preliminary data.</text>
</comment>
<dbReference type="PROSITE" id="PS50111">
    <property type="entry name" value="CHEMOTAXIS_TRANSDUC_2"/>
    <property type="match status" value="1"/>
</dbReference>
<dbReference type="PANTHER" id="PTHR32089:SF112">
    <property type="entry name" value="LYSOZYME-LIKE PROTEIN-RELATED"/>
    <property type="match status" value="1"/>
</dbReference>
<evidence type="ECO:0000259" key="4">
    <source>
        <dbReference type="PROSITE" id="PS50111"/>
    </source>
</evidence>
<accession>A0ABU6PNQ1</accession>
<feature type="compositionally biased region" description="Polar residues" evidence="3">
    <location>
        <begin position="1"/>
        <end position="16"/>
    </location>
</feature>
<keyword evidence="6" id="KW-1185">Reference proteome</keyword>
<dbReference type="SUPFAM" id="SSF54631">
    <property type="entry name" value="CBS-domain pair"/>
    <property type="match status" value="1"/>
</dbReference>
<proteinExistence type="predicted"/>
<feature type="domain" description="Methyl-accepting transducer" evidence="4">
    <location>
        <begin position="184"/>
        <end position="386"/>
    </location>
</feature>
<protein>
    <submittedName>
        <fullName evidence="5">Methyl-accepting chemotaxis protein</fullName>
    </submittedName>
</protein>
<dbReference type="InterPro" id="IPR046342">
    <property type="entry name" value="CBS_dom_sf"/>
</dbReference>
<dbReference type="PANTHER" id="PTHR32089">
    <property type="entry name" value="METHYL-ACCEPTING CHEMOTAXIS PROTEIN MCPB"/>
    <property type="match status" value="1"/>
</dbReference>
<evidence type="ECO:0000313" key="5">
    <source>
        <dbReference type="EMBL" id="MED5015806.1"/>
    </source>
</evidence>
<name>A0ABU6PNQ1_9BACL</name>
<gene>
    <name evidence="5" type="ORF">P9847_00625</name>
</gene>
<feature type="region of interest" description="Disordered" evidence="3">
    <location>
        <begin position="1"/>
        <end position="27"/>
    </location>
</feature>
<dbReference type="SUPFAM" id="SSF58104">
    <property type="entry name" value="Methyl-accepting chemotaxis protein (MCP) signaling domain"/>
    <property type="match status" value="1"/>
</dbReference>
<evidence type="ECO:0000256" key="2">
    <source>
        <dbReference type="PROSITE-ProRule" id="PRU00284"/>
    </source>
</evidence>
<dbReference type="EMBL" id="JARTLD010000002">
    <property type="protein sequence ID" value="MED5015806.1"/>
    <property type="molecule type" value="Genomic_DNA"/>
</dbReference>
<dbReference type="SMART" id="SM00283">
    <property type="entry name" value="MA"/>
    <property type="match status" value="1"/>
</dbReference>
<feature type="compositionally biased region" description="Basic and acidic residues" evidence="3">
    <location>
        <begin position="17"/>
        <end position="26"/>
    </location>
</feature>
<keyword evidence="1 2" id="KW-0807">Transducer</keyword>
<dbReference type="InterPro" id="IPR004089">
    <property type="entry name" value="MCPsignal_dom"/>
</dbReference>
<dbReference type="Pfam" id="PF00015">
    <property type="entry name" value="MCPsignal"/>
    <property type="match status" value="1"/>
</dbReference>
<sequence>MSTLQAENRTSITQQEGFKERKKDAESNPLGTEAFAAAALAEKKTSVVSAAECCRTVPALTASVTCKEALGMLKANPHIPCMVICGPDQRPEGLLMKDAFYRKLTGRFAADLYFDRSVKKFAEEDILVMDISEDPVHMIQRALERPESRFYDCVIVTEYDRFAGVLTVQDLLKMSGQLQMEAEEQRKATVSENYSHVSGMEMSLGEVAEAASLTLEECLRMKQWTSEGRLKLDEASQSYEEAVAHMNRNEKQVARLIEDAGKISSLTQGIAELADRSGLLAINASIEAAHAGSQGRGFQIVAAEVRSLAAQTRNLASDISGLLERISQLAAETGRLTSSGVRQIQAGAEQLTEGSRMFGELEQAVGSVEKTGRSVHQLARDTAKQALGVKGELERTLTSG</sequence>
<dbReference type="Gene3D" id="1.10.287.950">
    <property type="entry name" value="Methyl-accepting chemotaxis protein"/>
    <property type="match status" value="1"/>
</dbReference>
<evidence type="ECO:0000313" key="6">
    <source>
        <dbReference type="Proteomes" id="UP001343257"/>
    </source>
</evidence>
<organism evidence="5 6">
    <name type="scientific">Paenibacillus chibensis</name>
    <dbReference type="NCBI Taxonomy" id="59846"/>
    <lineage>
        <taxon>Bacteria</taxon>
        <taxon>Bacillati</taxon>
        <taxon>Bacillota</taxon>
        <taxon>Bacilli</taxon>
        <taxon>Bacillales</taxon>
        <taxon>Paenibacillaceae</taxon>
        <taxon>Paenibacillus</taxon>
    </lineage>
</organism>
<evidence type="ECO:0000256" key="1">
    <source>
        <dbReference type="ARBA" id="ARBA00023224"/>
    </source>
</evidence>
<reference evidence="5 6" key="1">
    <citation type="submission" date="2023-03" db="EMBL/GenBank/DDBJ databases">
        <title>Bacillus Genome Sequencing.</title>
        <authorList>
            <person name="Dunlap C."/>
        </authorList>
    </citation>
    <scope>NUCLEOTIDE SEQUENCE [LARGE SCALE GENOMIC DNA]</scope>
    <source>
        <strain evidence="5 6">NRS-52</strain>
    </source>
</reference>